<dbReference type="EMBL" id="CP093313">
    <property type="protein sequence ID" value="UWZ82471.1"/>
    <property type="molecule type" value="Genomic_DNA"/>
</dbReference>
<evidence type="ECO:0000313" key="2">
    <source>
        <dbReference type="EMBL" id="UWZ82471.1"/>
    </source>
</evidence>
<dbReference type="Gene3D" id="3.50.70.20">
    <property type="entry name" value="Cytochrome P460"/>
    <property type="match status" value="1"/>
</dbReference>
<dbReference type="CDD" id="cd20752">
    <property type="entry name" value="cyt_c'_beta"/>
    <property type="match status" value="1"/>
</dbReference>
<gene>
    <name evidence="2" type="ORF">MOP44_18065</name>
</gene>
<sequence length="168" mass="18764">MTNSSFNTLRAGFRRSAWMVLTLILAMGLLYASEPIQYPNNFRLWVHVGTGVILPGGPIPESEQGMHHIFANQKAVDGYASGNFADGSVVVYELREARQQNGIIFEGSRRRVDVMIKDSNLYKNTGGWRFERFMGNGQTEDVIHDSGASCFECHKKANAHGFVISQIH</sequence>
<keyword evidence="3" id="KW-1185">Reference proteome</keyword>
<dbReference type="InterPro" id="IPR032033">
    <property type="entry name" value="Cytochrome_P460"/>
</dbReference>
<feature type="domain" description="Cytochrome P460" evidence="1">
    <location>
        <begin position="39"/>
        <end position="164"/>
    </location>
</feature>
<proteinExistence type="predicted"/>
<accession>A0A9J7BIE0</accession>
<protein>
    <submittedName>
        <fullName evidence="2">Cytochrome P460 family protein</fullName>
    </submittedName>
</protein>
<evidence type="ECO:0000313" key="3">
    <source>
        <dbReference type="Proteomes" id="UP001059380"/>
    </source>
</evidence>
<dbReference type="Pfam" id="PF16694">
    <property type="entry name" value="Cytochrome_P460"/>
    <property type="match status" value="1"/>
</dbReference>
<dbReference type="AlphaFoldDB" id="A0A9J7BIE0"/>
<dbReference type="RefSeq" id="WP_260791656.1">
    <property type="nucleotide sequence ID" value="NZ_CP093313.1"/>
</dbReference>
<organism evidence="2 3">
    <name type="scientific">Occallatibacter riparius</name>
    <dbReference type="NCBI Taxonomy" id="1002689"/>
    <lineage>
        <taxon>Bacteria</taxon>
        <taxon>Pseudomonadati</taxon>
        <taxon>Acidobacteriota</taxon>
        <taxon>Terriglobia</taxon>
        <taxon>Terriglobales</taxon>
        <taxon>Acidobacteriaceae</taxon>
        <taxon>Occallatibacter</taxon>
    </lineage>
</organism>
<dbReference type="InterPro" id="IPR038142">
    <property type="entry name" value="Cytochrome_P460_sp"/>
</dbReference>
<dbReference type="KEGG" id="orp:MOP44_18065"/>
<evidence type="ECO:0000259" key="1">
    <source>
        <dbReference type="Pfam" id="PF16694"/>
    </source>
</evidence>
<name>A0A9J7BIE0_9BACT</name>
<dbReference type="Proteomes" id="UP001059380">
    <property type="component" value="Chromosome"/>
</dbReference>
<reference evidence="2" key="1">
    <citation type="submission" date="2021-04" db="EMBL/GenBank/DDBJ databases">
        <title>Phylogenetic analysis of Acidobacteriaceae.</title>
        <authorList>
            <person name="Qiu L."/>
            <person name="Zhang Q."/>
        </authorList>
    </citation>
    <scope>NUCLEOTIDE SEQUENCE</scope>
    <source>
        <strain evidence="2">DSM 25168</strain>
    </source>
</reference>